<evidence type="ECO:0000313" key="2">
    <source>
        <dbReference type="EMBL" id="VDH89317.1"/>
    </source>
</evidence>
<dbReference type="OrthoDB" id="5988333at2759"/>
<feature type="compositionally biased region" description="Gly residues" evidence="1">
    <location>
        <begin position="44"/>
        <end position="56"/>
    </location>
</feature>
<dbReference type="AlphaFoldDB" id="A0A8B6BEX7"/>
<accession>A0A8B6BEX7</accession>
<reference evidence="2" key="1">
    <citation type="submission" date="2018-11" db="EMBL/GenBank/DDBJ databases">
        <authorList>
            <person name="Alioto T."/>
            <person name="Alioto T."/>
        </authorList>
    </citation>
    <scope>NUCLEOTIDE SEQUENCE</scope>
</reference>
<feature type="region of interest" description="Disordered" evidence="1">
    <location>
        <begin position="44"/>
        <end position="100"/>
    </location>
</feature>
<comment type="caution">
    <text evidence="2">The sequence shown here is derived from an EMBL/GenBank/DDBJ whole genome shotgun (WGS) entry which is preliminary data.</text>
</comment>
<gene>
    <name evidence="2" type="ORF">MGAL_10B061886</name>
</gene>
<proteinExistence type="predicted"/>
<organism evidence="2 3">
    <name type="scientific">Mytilus galloprovincialis</name>
    <name type="common">Mediterranean mussel</name>
    <dbReference type="NCBI Taxonomy" id="29158"/>
    <lineage>
        <taxon>Eukaryota</taxon>
        <taxon>Metazoa</taxon>
        <taxon>Spiralia</taxon>
        <taxon>Lophotrochozoa</taxon>
        <taxon>Mollusca</taxon>
        <taxon>Bivalvia</taxon>
        <taxon>Autobranchia</taxon>
        <taxon>Pteriomorphia</taxon>
        <taxon>Mytilida</taxon>
        <taxon>Mytiloidea</taxon>
        <taxon>Mytilidae</taxon>
        <taxon>Mytilinae</taxon>
        <taxon>Mytilus</taxon>
    </lineage>
</organism>
<evidence type="ECO:0000313" key="3">
    <source>
        <dbReference type="Proteomes" id="UP000596742"/>
    </source>
</evidence>
<feature type="compositionally biased region" description="Gly residues" evidence="1">
    <location>
        <begin position="68"/>
        <end position="84"/>
    </location>
</feature>
<feature type="compositionally biased region" description="Polar residues" evidence="1">
    <location>
        <begin position="89"/>
        <end position="100"/>
    </location>
</feature>
<protein>
    <submittedName>
        <fullName evidence="2">Uncharacterized protein</fullName>
    </submittedName>
</protein>
<evidence type="ECO:0000256" key="1">
    <source>
        <dbReference type="SAM" id="MobiDB-lite"/>
    </source>
</evidence>
<sequence length="100" mass="10581">MAEYVPLCSHSVPYTNNLFGDDVSKVAKDIEDCSKVGNKLKFGNGRGRGGGFFRGGRGGHRGTFSRGGYRGGRGGFRGGRGRGSGPIPKNSQRGGNPQKY</sequence>
<dbReference type="Proteomes" id="UP000596742">
    <property type="component" value="Unassembled WGS sequence"/>
</dbReference>
<dbReference type="EMBL" id="UYJE01000021">
    <property type="protein sequence ID" value="VDH89317.1"/>
    <property type="molecule type" value="Genomic_DNA"/>
</dbReference>
<keyword evidence="3" id="KW-1185">Reference proteome</keyword>
<name>A0A8B6BEX7_MYTGA</name>